<dbReference type="EMBL" id="CP125669">
    <property type="protein sequence ID" value="WHP07520.1"/>
    <property type="molecule type" value="Genomic_DNA"/>
</dbReference>
<dbReference type="Proteomes" id="UP001229836">
    <property type="component" value="Chromosome"/>
</dbReference>
<accession>A0ABY8S752</accession>
<dbReference type="RefSeq" id="WP_283269186.1">
    <property type="nucleotide sequence ID" value="NZ_CP125669.1"/>
</dbReference>
<name>A0ABY8S752_9GAMM</name>
<gene>
    <name evidence="1" type="ORF">QLH32_08755</name>
</gene>
<sequence>MKSLYIPKDIYDALEQDVGLSIKQVMAIQGTPDSTAARYRTNFKLIKDKPKLYSVRHTKNNFDIGNCRKINMQPQQMDELLKDLLNQDGFASTAHLRELYYSRYSTSSSACETQSPRNFNRYFKAARESLEVEQYKLEIYRSSNNKTGFCTRQNAAFKPTDY</sequence>
<keyword evidence="2" id="KW-1185">Reference proteome</keyword>
<proteinExistence type="predicted"/>
<reference evidence="1 2" key="1">
    <citation type="submission" date="2023-05" db="EMBL/GenBank/DDBJ databases">
        <title>The complete genome of Acinetobacter sp. nov KCTC 92772.</title>
        <authorList>
            <person name="Zhou G."/>
        </authorList>
    </citation>
    <scope>NUCLEOTIDE SEQUENCE [LARGE SCALE GENOMIC DNA]</scope>
    <source>
        <strain evidence="1 2">KCTC 92772</strain>
    </source>
</reference>
<evidence type="ECO:0000313" key="1">
    <source>
        <dbReference type="EMBL" id="WHP07520.1"/>
    </source>
</evidence>
<evidence type="ECO:0000313" key="2">
    <source>
        <dbReference type="Proteomes" id="UP001229836"/>
    </source>
</evidence>
<organism evidence="1 2">
    <name type="scientific">Acinetobacter corruptisaponis</name>
    <dbReference type="NCBI Taxonomy" id="3045147"/>
    <lineage>
        <taxon>Bacteria</taxon>
        <taxon>Pseudomonadati</taxon>
        <taxon>Pseudomonadota</taxon>
        <taxon>Gammaproteobacteria</taxon>
        <taxon>Moraxellales</taxon>
        <taxon>Moraxellaceae</taxon>
        <taxon>Acinetobacter</taxon>
    </lineage>
</organism>
<protein>
    <submittedName>
        <fullName evidence="1">Uncharacterized protein</fullName>
    </submittedName>
</protein>